<gene>
    <name evidence="2" type="ORF">SMD44_07467</name>
</gene>
<reference evidence="2 3" key="1">
    <citation type="submission" date="2017-05" db="EMBL/GenBank/DDBJ databases">
        <title>Streptomyces alboflavus Genome sequencing and assembly.</title>
        <authorList>
            <person name="Wang Y."/>
            <person name="Du B."/>
            <person name="Ding Y."/>
            <person name="Liu H."/>
            <person name="Hou Q."/>
            <person name="Liu K."/>
            <person name="Wang C."/>
            <person name="Yao L."/>
        </authorList>
    </citation>
    <scope>NUCLEOTIDE SEQUENCE [LARGE SCALE GENOMIC DNA]</scope>
    <source>
        <strain evidence="2 3">MDJK44</strain>
    </source>
</reference>
<dbReference type="InterPro" id="IPR036736">
    <property type="entry name" value="ACP-like_sf"/>
</dbReference>
<proteinExistence type="predicted"/>
<accession>A0A1Z1WNF2</accession>
<name>A0A1Z1WNF2_9ACTN</name>
<sequence length="99" mass="10061">MHGRLVGLLVDRFDVDPAELAPGTTFDDLDTDSPYLLEQFLVALAALGVAVGEHTSTPRGTIGAVVEVPARRAGPGAPAPPPAPVRPTPTPSAASTPVS</sequence>
<feature type="compositionally biased region" description="Pro residues" evidence="1">
    <location>
        <begin position="77"/>
        <end position="90"/>
    </location>
</feature>
<evidence type="ECO:0008006" key="4">
    <source>
        <dbReference type="Google" id="ProtNLM"/>
    </source>
</evidence>
<organism evidence="2 3">
    <name type="scientific">Streptomyces alboflavus</name>
    <dbReference type="NCBI Taxonomy" id="67267"/>
    <lineage>
        <taxon>Bacteria</taxon>
        <taxon>Bacillati</taxon>
        <taxon>Actinomycetota</taxon>
        <taxon>Actinomycetes</taxon>
        <taxon>Kitasatosporales</taxon>
        <taxon>Streptomycetaceae</taxon>
        <taxon>Streptomyces</taxon>
    </lineage>
</organism>
<dbReference type="KEGG" id="salf:SMD44_07467"/>
<protein>
    <recommendedName>
        <fullName evidence="4">Carrier domain-containing protein</fullName>
    </recommendedName>
</protein>
<dbReference type="STRING" id="67267.GCA_000716675_05303"/>
<dbReference type="EMBL" id="CP021748">
    <property type="protein sequence ID" value="ARX87981.1"/>
    <property type="molecule type" value="Genomic_DNA"/>
</dbReference>
<feature type="region of interest" description="Disordered" evidence="1">
    <location>
        <begin position="69"/>
        <end position="99"/>
    </location>
</feature>
<dbReference type="AlphaFoldDB" id="A0A1Z1WNF2"/>
<evidence type="ECO:0000256" key="1">
    <source>
        <dbReference type="SAM" id="MobiDB-lite"/>
    </source>
</evidence>
<evidence type="ECO:0000313" key="2">
    <source>
        <dbReference type="EMBL" id="ARX87981.1"/>
    </source>
</evidence>
<dbReference type="Proteomes" id="UP000195880">
    <property type="component" value="Chromosome"/>
</dbReference>
<keyword evidence="3" id="KW-1185">Reference proteome</keyword>
<dbReference type="SUPFAM" id="SSF47336">
    <property type="entry name" value="ACP-like"/>
    <property type="match status" value="1"/>
</dbReference>
<evidence type="ECO:0000313" key="3">
    <source>
        <dbReference type="Proteomes" id="UP000195880"/>
    </source>
</evidence>